<feature type="compositionally biased region" description="Basic residues" evidence="3">
    <location>
        <begin position="47"/>
        <end position="63"/>
    </location>
</feature>
<evidence type="ECO:0000313" key="5">
    <source>
        <dbReference type="Proteomes" id="UP000299102"/>
    </source>
</evidence>
<protein>
    <submittedName>
        <fullName evidence="4">Uncharacterized protein F09G8.5</fullName>
    </submittedName>
</protein>
<reference evidence="4 5" key="1">
    <citation type="journal article" date="2019" name="Commun. Biol.">
        <title>The bagworm genome reveals a unique fibroin gene that provides high tensile strength.</title>
        <authorList>
            <person name="Kono N."/>
            <person name="Nakamura H."/>
            <person name="Ohtoshi R."/>
            <person name="Tomita M."/>
            <person name="Numata K."/>
            <person name="Arakawa K."/>
        </authorList>
    </citation>
    <scope>NUCLEOTIDE SEQUENCE [LARGE SCALE GENOMIC DNA]</scope>
</reference>
<dbReference type="PANTHER" id="PTHR18849:SF0">
    <property type="entry name" value="CILIA- AND FLAGELLA-ASSOCIATED PROTEIN 410-RELATED"/>
    <property type="match status" value="1"/>
</dbReference>
<sequence length="328" mass="37863">MRVTVARSYYVCPRFSLSRTLLPQKSYFFSKGQHRVDANQLASRYLSSKRRARRAPRRARRAGAPRGGSGLMRRRRAYGPSESRWSPPSTPPATSGESPGRYRPFIEEFALFLKTSCRSSLMVDRSKAPLERIAIYPRPKVLRRQLHELQGAELSDVSLLQRMPNVEVLALRYASHPRRPTRALARRPDHILNKIRTLSDFAHLSRLRELYVRKNEVGALSEVRHLRRLPLLTALWLEENPCAARADYRHTVLRNLPQLTRLDDRPVLPDELEEAQRRGVLYAHDDDEPDEEPERDDWRPPTPDGEPRRLHDPVPAPLAPNTNSHSSH</sequence>
<evidence type="ECO:0000256" key="2">
    <source>
        <dbReference type="ARBA" id="ARBA00022737"/>
    </source>
</evidence>
<feature type="compositionally biased region" description="Acidic residues" evidence="3">
    <location>
        <begin position="285"/>
        <end position="295"/>
    </location>
</feature>
<comment type="caution">
    <text evidence="4">The sequence shown here is derived from an EMBL/GenBank/DDBJ whole genome shotgun (WGS) entry which is preliminary data.</text>
</comment>
<dbReference type="InterPro" id="IPR032675">
    <property type="entry name" value="LRR_dom_sf"/>
</dbReference>
<dbReference type="OrthoDB" id="1517790at2759"/>
<organism evidence="4 5">
    <name type="scientific">Eumeta variegata</name>
    <name type="common">Bagworm moth</name>
    <name type="synonym">Eumeta japonica</name>
    <dbReference type="NCBI Taxonomy" id="151549"/>
    <lineage>
        <taxon>Eukaryota</taxon>
        <taxon>Metazoa</taxon>
        <taxon>Ecdysozoa</taxon>
        <taxon>Arthropoda</taxon>
        <taxon>Hexapoda</taxon>
        <taxon>Insecta</taxon>
        <taxon>Pterygota</taxon>
        <taxon>Neoptera</taxon>
        <taxon>Endopterygota</taxon>
        <taxon>Lepidoptera</taxon>
        <taxon>Glossata</taxon>
        <taxon>Ditrysia</taxon>
        <taxon>Tineoidea</taxon>
        <taxon>Psychidae</taxon>
        <taxon>Oiketicinae</taxon>
        <taxon>Eumeta</taxon>
    </lineage>
</organism>
<keyword evidence="2" id="KW-0677">Repeat</keyword>
<feature type="region of interest" description="Disordered" evidence="3">
    <location>
        <begin position="275"/>
        <end position="328"/>
    </location>
</feature>
<dbReference type="AlphaFoldDB" id="A0A4C1YVJ8"/>
<evidence type="ECO:0000313" key="4">
    <source>
        <dbReference type="EMBL" id="GBP78397.1"/>
    </source>
</evidence>
<dbReference type="STRING" id="151549.A0A4C1YVJ8"/>
<evidence type="ECO:0000256" key="1">
    <source>
        <dbReference type="ARBA" id="ARBA00022614"/>
    </source>
</evidence>
<dbReference type="SUPFAM" id="SSF52058">
    <property type="entry name" value="L domain-like"/>
    <property type="match status" value="1"/>
</dbReference>
<proteinExistence type="predicted"/>
<name>A0A4C1YVJ8_EUMVA</name>
<accession>A0A4C1YVJ8</accession>
<feature type="compositionally biased region" description="Polar residues" evidence="3">
    <location>
        <begin position="83"/>
        <end position="97"/>
    </location>
</feature>
<keyword evidence="1" id="KW-0433">Leucine-rich repeat</keyword>
<dbReference type="EMBL" id="BGZK01001368">
    <property type="protein sequence ID" value="GBP78397.1"/>
    <property type="molecule type" value="Genomic_DNA"/>
</dbReference>
<dbReference type="PANTHER" id="PTHR18849">
    <property type="entry name" value="LEUCINE RICH REPEAT PROTEIN"/>
    <property type="match status" value="1"/>
</dbReference>
<dbReference type="Proteomes" id="UP000299102">
    <property type="component" value="Unassembled WGS sequence"/>
</dbReference>
<keyword evidence="5" id="KW-1185">Reference proteome</keyword>
<dbReference type="GO" id="GO:0007010">
    <property type="term" value="P:cytoskeleton organization"/>
    <property type="evidence" value="ECO:0007669"/>
    <property type="project" value="TreeGrafter"/>
</dbReference>
<gene>
    <name evidence="4" type="ORF">EVAR_58187_1</name>
</gene>
<evidence type="ECO:0000256" key="3">
    <source>
        <dbReference type="SAM" id="MobiDB-lite"/>
    </source>
</evidence>
<feature type="region of interest" description="Disordered" evidence="3">
    <location>
        <begin position="44"/>
        <end position="100"/>
    </location>
</feature>
<dbReference type="Gene3D" id="3.80.10.10">
    <property type="entry name" value="Ribonuclease Inhibitor"/>
    <property type="match status" value="1"/>
</dbReference>